<dbReference type="Proteomes" id="UP000006701">
    <property type="component" value="Unassembled WGS sequence"/>
</dbReference>
<dbReference type="PROSITE" id="PS50181">
    <property type="entry name" value="FBOX"/>
    <property type="match status" value="1"/>
</dbReference>
<keyword evidence="3" id="KW-1185">Reference proteome</keyword>
<dbReference type="AlphaFoldDB" id="A1C5U6"/>
<evidence type="ECO:0000313" key="3">
    <source>
        <dbReference type="Proteomes" id="UP000006701"/>
    </source>
</evidence>
<dbReference type="OMA" id="LLWRHHC"/>
<dbReference type="InterPro" id="IPR001810">
    <property type="entry name" value="F-box_dom"/>
</dbReference>
<gene>
    <name evidence="2" type="ORF">ACLA_056730</name>
</gene>
<evidence type="ECO:0000259" key="1">
    <source>
        <dbReference type="PROSITE" id="PS50181"/>
    </source>
</evidence>
<dbReference type="InterPro" id="IPR011722">
    <property type="entry name" value="Hemimethylated_DNA-bd_dom"/>
</dbReference>
<dbReference type="InterPro" id="IPR036623">
    <property type="entry name" value="Hemimethylated_DNA-bd_sf"/>
</dbReference>
<dbReference type="PANTHER" id="PTHR31350:SF27">
    <property type="entry name" value="HEMIMETHYLATED DNA-BINDING DOMAIN-CONTAINING PROTEIN"/>
    <property type="match status" value="1"/>
</dbReference>
<dbReference type="InterPro" id="IPR036047">
    <property type="entry name" value="F-box-like_dom_sf"/>
</dbReference>
<feature type="domain" description="F-box" evidence="1">
    <location>
        <begin position="2"/>
        <end position="48"/>
    </location>
</feature>
<dbReference type="SUPFAM" id="SSF141255">
    <property type="entry name" value="YccV-like"/>
    <property type="match status" value="1"/>
</dbReference>
<dbReference type="KEGG" id="act:ACLA_056730"/>
<accession>A1C5U6</accession>
<organism evidence="2 3">
    <name type="scientific">Aspergillus clavatus (strain ATCC 1007 / CBS 513.65 / DSM 816 / NCTC 3887 / NRRL 1 / QM 1276 / 107)</name>
    <dbReference type="NCBI Taxonomy" id="344612"/>
    <lineage>
        <taxon>Eukaryota</taxon>
        <taxon>Fungi</taxon>
        <taxon>Dikarya</taxon>
        <taxon>Ascomycota</taxon>
        <taxon>Pezizomycotina</taxon>
        <taxon>Eurotiomycetes</taxon>
        <taxon>Eurotiomycetidae</taxon>
        <taxon>Eurotiales</taxon>
        <taxon>Aspergillaceae</taxon>
        <taxon>Aspergillus</taxon>
        <taxon>Aspergillus subgen. Fumigati</taxon>
    </lineage>
</organism>
<dbReference type="Gene3D" id="2.30.30.390">
    <property type="entry name" value="Hemimethylated DNA-binding domain"/>
    <property type="match status" value="1"/>
</dbReference>
<dbReference type="eggNOG" id="ENOG502QS7Z">
    <property type="taxonomic scope" value="Eukaryota"/>
</dbReference>
<dbReference type="Gene3D" id="1.20.1280.50">
    <property type="match status" value="1"/>
</dbReference>
<dbReference type="Pfam" id="PF13369">
    <property type="entry name" value="Transglut_core2"/>
    <property type="match status" value="1"/>
</dbReference>
<sequence length="604" mass="69793">MVSSLNDIPEEILYIIICYCTPHTSAALSRTARRLNNAVNEPSIWRYYCQTYFKFWDPKHDMQRRLGDPPSLVDWRGLFIARCHVDRTINNLLDSILQRQTGRIKKFRAAISLGYDIKDALLRHMSVGFEADDYLSRRYSPCGSLLRTYFLRLTYYHWIQRYYAKALLTCLHRRIAVQEWAKLRNGESLSLQRALGAFDLFIPESGFGNLDEVITKLDEIAAQILTCCPNINQYTPREKARTVASYLRASNLTGIQIGRDYHCLQHHFLGFALNDPEHNSLPLISAAIYCYIAQKVNLDARPCGFPFHVHVVVMPPIGRDIDGKVRDSTTNVEPIYMDPFRSEKEMPIENMQNQLNILGASTAEQSTFLGASTVADIVLRCGRNILNSVQHISQSPNSRGSAIDAVAAKYAALWSFLLFSTPSRPAELRHYLPWFMELFATDFPSDIDIIEQYIVPLFEGTLEYEHILESLHVMRAVDEIPKQIRRRTTKHLRVKYRIGQVFCHRRYNYTAIITGWDTECDAGEQWMRRMGIDRLQAGRQQSFYHVLAEDKTVRYVAEENVQILTPHLSDLPTALVETAGKQFSRWDDTRRRFVSNIRDEYPDD</sequence>
<name>A1C5U6_ASPCL</name>
<dbReference type="OrthoDB" id="28868at2759"/>
<dbReference type="STRING" id="344612.A1C5U6"/>
<dbReference type="NCBIfam" id="TIGR02097">
    <property type="entry name" value="yccV"/>
    <property type="match status" value="1"/>
</dbReference>
<protein>
    <submittedName>
        <fullName evidence="2">F-box domain protein</fullName>
    </submittedName>
</protein>
<dbReference type="PANTHER" id="PTHR31350">
    <property type="entry name" value="SI:DKEY-261L7.2"/>
    <property type="match status" value="1"/>
</dbReference>
<dbReference type="GeneID" id="4708322"/>
<dbReference type="InterPro" id="IPR032698">
    <property type="entry name" value="SirB1_N"/>
</dbReference>
<dbReference type="Pfam" id="PF12937">
    <property type="entry name" value="F-box-like"/>
    <property type="match status" value="1"/>
</dbReference>
<dbReference type="Pfam" id="PF08755">
    <property type="entry name" value="YccV-like"/>
    <property type="match status" value="1"/>
</dbReference>
<dbReference type="EMBL" id="DS027012">
    <property type="protein sequence ID" value="EAW14650.1"/>
    <property type="molecule type" value="Genomic_DNA"/>
</dbReference>
<dbReference type="HOGENOM" id="CLU_020266_0_0_1"/>
<dbReference type="SMART" id="SM00992">
    <property type="entry name" value="YccV-like"/>
    <property type="match status" value="1"/>
</dbReference>
<dbReference type="RefSeq" id="XP_001276076.1">
    <property type="nucleotide sequence ID" value="XM_001276075.1"/>
</dbReference>
<dbReference type="GO" id="GO:0003677">
    <property type="term" value="F:DNA binding"/>
    <property type="evidence" value="ECO:0007669"/>
    <property type="project" value="InterPro"/>
</dbReference>
<reference evidence="2 3" key="1">
    <citation type="journal article" date="2008" name="PLoS Genet.">
        <title>Genomic islands in the pathogenic filamentous fungus Aspergillus fumigatus.</title>
        <authorList>
            <person name="Fedorova N.D."/>
            <person name="Khaldi N."/>
            <person name="Joardar V.S."/>
            <person name="Maiti R."/>
            <person name="Amedeo P."/>
            <person name="Anderson M.J."/>
            <person name="Crabtree J."/>
            <person name="Silva J.C."/>
            <person name="Badger J.H."/>
            <person name="Albarraq A."/>
            <person name="Angiuoli S."/>
            <person name="Bussey H."/>
            <person name="Bowyer P."/>
            <person name="Cotty P.J."/>
            <person name="Dyer P.S."/>
            <person name="Egan A."/>
            <person name="Galens K."/>
            <person name="Fraser-Liggett C.M."/>
            <person name="Haas B.J."/>
            <person name="Inman J.M."/>
            <person name="Kent R."/>
            <person name="Lemieux S."/>
            <person name="Malavazi I."/>
            <person name="Orvis J."/>
            <person name="Roemer T."/>
            <person name="Ronning C.M."/>
            <person name="Sundaram J.P."/>
            <person name="Sutton G."/>
            <person name="Turner G."/>
            <person name="Venter J.C."/>
            <person name="White O.R."/>
            <person name="Whitty B.R."/>
            <person name="Youngman P."/>
            <person name="Wolfe K.H."/>
            <person name="Goldman G.H."/>
            <person name="Wortman J.R."/>
            <person name="Jiang B."/>
            <person name="Denning D.W."/>
            <person name="Nierman W.C."/>
        </authorList>
    </citation>
    <scope>NUCLEOTIDE SEQUENCE [LARGE SCALE GENOMIC DNA]</scope>
    <source>
        <strain evidence="3">ATCC 1007 / CBS 513.65 / DSM 816 / NCTC 3887 / NRRL 1</strain>
    </source>
</reference>
<proteinExistence type="predicted"/>
<evidence type="ECO:0000313" key="2">
    <source>
        <dbReference type="EMBL" id="EAW14650.1"/>
    </source>
</evidence>
<dbReference type="VEuPathDB" id="FungiDB:ACLA_056730"/>
<dbReference type="SUPFAM" id="SSF81383">
    <property type="entry name" value="F-box domain"/>
    <property type="match status" value="1"/>
</dbReference>